<dbReference type="SUPFAM" id="SSF54427">
    <property type="entry name" value="NTF2-like"/>
    <property type="match status" value="1"/>
</dbReference>
<dbReference type="EMBL" id="JACIEU010000010">
    <property type="protein sequence ID" value="MBB4148858.1"/>
    <property type="molecule type" value="Genomic_DNA"/>
</dbReference>
<gene>
    <name evidence="2" type="ORF">GGQ90_002643</name>
</gene>
<dbReference type="InterPro" id="IPR032710">
    <property type="entry name" value="NTF2-like_dom_sf"/>
</dbReference>
<keyword evidence="3" id="KW-1185">Reference proteome</keyword>
<feature type="domain" description="SnoaL-like" evidence="1">
    <location>
        <begin position="10"/>
        <end position="132"/>
    </location>
</feature>
<name>A0A7W6PVJ6_9SPHN</name>
<proteinExistence type="predicted"/>
<protein>
    <recommendedName>
        <fullName evidence="1">SnoaL-like domain-containing protein</fullName>
    </recommendedName>
</protein>
<dbReference type="RefSeq" id="WP_188082534.1">
    <property type="nucleotide sequence ID" value="NZ_JACIEU010000010.1"/>
</dbReference>
<comment type="caution">
    <text evidence="2">The sequence shown here is derived from an EMBL/GenBank/DDBJ whole genome shotgun (WGS) entry which is preliminary data.</text>
</comment>
<dbReference type="Gene3D" id="3.10.450.50">
    <property type="match status" value="1"/>
</dbReference>
<dbReference type="InterPro" id="IPR037401">
    <property type="entry name" value="SnoaL-like"/>
</dbReference>
<dbReference type="Pfam" id="PF13577">
    <property type="entry name" value="SnoaL_4"/>
    <property type="match status" value="1"/>
</dbReference>
<dbReference type="Proteomes" id="UP000590524">
    <property type="component" value="Unassembled WGS sequence"/>
</dbReference>
<accession>A0A7W6PVJ6</accession>
<reference evidence="2 3" key="1">
    <citation type="submission" date="2020-08" db="EMBL/GenBank/DDBJ databases">
        <title>Genomic Encyclopedia of Type Strains, Phase IV (KMG-IV): sequencing the most valuable type-strain genomes for metagenomic binning, comparative biology and taxonomic classification.</title>
        <authorList>
            <person name="Goeker M."/>
        </authorList>
    </citation>
    <scope>NUCLEOTIDE SEQUENCE [LARGE SCALE GENOMIC DNA]</scope>
    <source>
        <strain evidence="2 3">DSM 19371</strain>
    </source>
</reference>
<dbReference type="AlphaFoldDB" id="A0A7W6PVJ6"/>
<evidence type="ECO:0000313" key="3">
    <source>
        <dbReference type="Proteomes" id="UP000590524"/>
    </source>
</evidence>
<sequence length="179" mass="20026">MENGATPLQAMLDREAIRDCLARLARGEDRRDADLIRASCWADGSTDYGVFAGDFDAYLAWVVPGADAILCTQHLLGQSFIVLEGDTARVETQVQSYHRIDMGDAQRDVMIGGRYLDIFERREGQWRIARRTMLYDWVQDIGASADWAQGVMGMAFSAPHFTGRANGDHSVRFFARATD</sequence>
<evidence type="ECO:0000259" key="1">
    <source>
        <dbReference type="Pfam" id="PF13577"/>
    </source>
</evidence>
<organism evidence="2 3">
    <name type="scientific">Sphingobium scionense</name>
    <dbReference type="NCBI Taxonomy" id="1404341"/>
    <lineage>
        <taxon>Bacteria</taxon>
        <taxon>Pseudomonadati</taxon>
        <taxon>Pseudomonadota</taxon>
        <taxon>Alphaproteobacteria</taxon>
        <taxon>Sphingomonadales</taxon>
        <taxon>Sphingomonadaceae</taxon>
        <taxon>Sphingobium</taxon>
    </lineage>
</organism>
<evidence type="ECO:0000313" key="2">
    <source>
        <dbReference type="EMBL" id="MBB4148858.1"/>
    </source>
</evidence>